<evidence type="ECO:0000313" key="3">
    <source>
        <dbReference type="EMBL" id="ORW25319.1"/>
    </source>
</evidence>
<reference evidence="2 4" key="1">
    <citation type="submission" date="2016-01" db="EMBL/GenBank/DDBJ databases">
        <title>The new phylogeny of the genus Mycobacterium.</title>
        <authorList>
            <person name="Tarcisio F."/>
            <person name="Conor M."/>
            <person name="Antonella G."/>
            <person name="Elisabetta G."/>
            <person name="Giulia F.S."/>
            <person name="Sara T."/>
            <person name="Anna F."/>
            <person name="Clotilde B."/>
            <person name="Roberto B."/>
            <person name="Veronica D.S."/>
            <person name="Fabio R."/>
            <person name="Monica P."/>
            <person name="Olivier J."/>
            <person name="Enrico T."/>
            <person name="Nicola S."/>
        </authorList>
    </citation>
    <scope>NUCLEOTIDE SEQUENCE [LARGE SCALE GENOMIC DNA]</scope>
    <source>
        <strain evidence="2 4">DSM 44572</strain>
    </source>
</reference>
<dbReference type="OrthoDB" id="4464568at2"/>
<dbReference type="EMBL" id="LQPJ01000098">
    <property type="protein sequence ID" value="ORW25275.1"/>
    <property type="molecule type" value="Genomic_DNA"/>
</dbReference>
<keyword evidence="4" id="KW-1185">Reference proteome</keyword>
<dbReference type="STRING" id="153971.AWC19_07210"/>
<proteinExistence type="predicted"/>
<dbReference type="RefSeq" id="WP_085078263.1">
    <property type="nucleotide sequence ID" value="NZ_JACKRZ010000182.1"/>
</dbReference>
<feature type="transmembrane region" description="Helical" evidence="1">
    <location>
        <begin position="46"/>
        <end position="73"/>
    </location>
</feature>
<feature type="transmembrane region" description="Helical" evidence="1">
    <location>
        <begin position="94"/>
        <end position="113"/>
    </location>
</feature>
<evidence type="ECO:0000313" key="4">
    <source>
        <dbReference type="Proteomes" id="UP000193529"/>
    </source>
</evidence>
<dbReference type="Proteomes" id="UP000193529">
    <property type="component" value="Unassembled WGS sequence"/>
</dbReference>
<dbReference type="AlphaFoldDB" id="A0A1X1ZPN5"/>
<protein>
    <submittedName>
        <fullName evidence="2">Uncharacterized protein</fullName>
    </submittedName>
</protein>
<evidence type="ECO:0000256" key="1">
    <source>
        <dbReference type="SAM" id="Phobius"/>
    </source>
</evidence>
<name>A0A1X1ZPN5_9MYCO</name>
<keyword evidence="1" id="KW-0812">Transmembrane</keyword>
<keyword evidence="1" id="KW-1133">Transmembrane helix</keyword>
<keyword evidence="1" id="KW-0472">Membrane</keyword>
<organism evidence="2 4">
    <name type="scientific">Mycobacterium palustre</name>
    <dbReference type="NCBI Taxonomy" id="153971"/>
    <lineage>
        <taxon>Bacteria</taxon>
        <taxon>Bacillati</taxon>
        <taxon>Actinomycetota</taxon>
        <taxon>Actinomycetes</taxon>
        <taxon>Mycobacteriales</taxon>
        <taxon>Mycobacteriaceae</taxon>
        <taxon>Mycobacterium</taxon>
        <taxon>Mycobacterium simiae complex</taxon>
    </lineage>
</organism>
<evidence type="ECO:0000313" key="2">
    <source>
        <dbReference type="EMBL" id="ORW25275.1"/>
    </source>
</evidence>
<feature type="transmembrane region" description="Helical" evidence="1">
    <location>
        <begin position="12"/>
        <end position="34"/>
    </location>
</feature>
<dbReference type="EMBL" id="LQPJ01000098">
    <property type="protein sequence ID" value="ORW25319.1"/>
    <property type="molecule type" value="Genomic_DNA"/>
</dbReference>
<gene>
    <name evidence="2" type="ORF">AWC19_07210</name>
    <name evidence="3" type="ORF">AWC19_07470</name>
</gene>
<accession>A0A1X1ZPN5</accession>
<comment type="caution">
    <text evidence="2">The sequence shown here is derived from an EMBL/GenBank/DDBJ whole genome shotgun (WGS) entry which is preliminary data.</text>
</comment>
<sequence length="178" mass="19401">MPRLPIRFGVSYGAGPLHLVTMASGFALLGYILATFTPAALWDPDTWWHSIAAWFAVAVIAYDLLLFPLCALADRVIFAGRRPAPRNVSARNHIRVPTLGAGLTLLIFLPGIIEQGAPTYQAATGQTQQPFLGRWLLLTAAMFGLSALSYAARLVAARRRAPDGNVSFRCRRGGRLRK</sequence>
<feature type="transmembrane region" description="Helical" evidence="1">
    <location>
        <begin position="133"/>
        <end position="152"/>
    </location>
</feature>